<dbReference type="OrthoDB" id="378907at2157"/>
<keyword evidence="2" id="KW-1185">Reference proteome</keyword>
<dbReference type="AlphaFoldDB" id="A0A8J7YC26"/>
<dbReference type="Proteomes" id="UP000766550">
    <property type="component" value="Unassembled WGS sequence"/>
</dbReference>
<organism evidence="1 2">
    <name type="scientific">Haloarcula limicola</name>
    <dbReference type="NCBI Taxonomy" id="1429915"/>
    <lineage>
        <taxon>Archaea</taxon>
        <taxon>Methanobacteriati</taxon>
        <taxon>Methanobacteriota</taxon>
        <taxon>Stenosarchaea group</taxon>
        <taxon>Halobacteria</taxon>
        <taxon>Halobacteriales</taxon>
        <taxon>Haloarculaceae</taxon>
        <taxon>Haloarcula</taxon>
    </lineage>
</organism>
<protein>
    <submittedName>
        <fullName evidence="1">Uncharacterized protein</fullName>
    </submittedName>
</protein>
<reference evidence="1 2" key="1">
    <citation type="submission" date="2021-06" db="EMBL/GenBank/DDBJ databases">
        <title>New haloarchaea isolates fom saline soil.</title>
        <authorList>
            <person name="Duran-Viseras A."/>
            <person name="Sanchez-Porro C.S."/>
            <person name="Ventosa A."/>
        </authorList>
    </citation>
    <scope>NUCLEOTIDE SEQUENCE [LARGE SCALE GENOMIC DNA]</scope>
    <source>
        <strain evidence="1 2">JCM 183640</strain>
    </source>
</reference>
<dbReference type="RefSeq" id="WP_162316843.1">
    <property type="nucleotide sequence ID" value="NZ_JAHQXF010000001.1"/>
</dbReference>
<proteinExistence type="predicted"/>
<gene>
    <name evidence="1" type="ORF">KTS45_05935</name>
</gene>
<sequence>MSTPSGYEVAIDRLEAALNADDGAAKDYEIREALQYLHIESDSAPTSSEGEAEPSR</sequence>
<comment type="caution">
    <text evidence="1">The sequence shown here is derived from an EMBL/GenBank/DDBJ whole genome shotgun (WGS) entry which is preliminary data.</text>
</comment>
<accession>A0A8J7YC26</accession>
<evidence type="ECO:0000313" key="2">
    <source>
        <dbReference type="Proteomes" id="UP000766550"/>
    </source>
</evidence>
<dbReference type="EMBL" id="JAHQXF010000001">
    <property type="protein sequence ID" value="MBV0923738.1"/>
    <property type="molecule type" value="Genomic_DNA"/>
</dbReference>
<name>A0A8J7YC26_9EURY</name>
<evidence type="ECO:0000313" key="1">
    <source>
        <dbReference type="EMBL" id="MBV0923738.1"/>
    </source>
</evidence>